<protein>
    <submittedName>
        <fullName evidence="1">Uncharacterized protein</fullName>
    </submittedName>
</protein>
<dbReference type="AlphaFoldDB" id="A0A085JJS9"/>
<evidence type="ECO:0000313" key="1">
    <source>
        <dbReference type="EMBL" id="KFD20725.1"/>
    </source>
</evidence>
<dbReference type="EMBL" id="JMPR01000020">
    <property type="protein sequence ID" value="KFD20725.1"/>
    <property type="molecule type" value="Genomic_DNA"/>
</dbReference>
<reference evidence="1 2" key="1">
    <citation type="submission" date="2014-05" db="EMBL/GenBank/DDBJ databases">
        <title>ATOL: Assembling a taxonomically balanced genome-scale reconstruction of the evolutionary history of the Enterobacteriaceae.</title>
        <authorList>
            <person name="Plunkett G.III."/>
            <person name="Neeno-Eckwall E.C."/>
            <person name="Glasner J.D."/>
            <person name="Perna N.T."/>
        </authorList>
    </citation>
    <scope>NUCLEOTIDE SEQUENCE [LARGE SCALE GENOMIC DNA]</scope>
    <source>
        <strain evidence="1 2">ATCC 33301</strain>
    </source>
</reference>
<keyword evidence="2" id="KW-1185">Reference proteome</keyword>
<organism evidence="1 2">
    <name type="scientific">Tatumella ptyseos ATCC 33301</name>
    <dbReference type="NCBI Taxonomy" id="1005995"/>
    <lineage>
        <taxon>Bacteria</taxon>
        <taxon>Pseudomonadati</taxon>
        <taxon>Pseudomonadota</taxon>
        <taxon>Gammaproteobacteria</taxon>
        <taxon>Enterobacterales</taxon>
        <taxon>Erwiniaceae</taxon>
        <taxon>Tatumella</taxon>
    </lineage>
</organism>
<gene>
    <name evidence="1" type="ORF">GTPT_1258</name>
</gene>
<accession>A0A085JJS9</accession>
<sequence length="41" mass="4779">MGKSLPFKIAICLTRVKFFSDKKNTQQRCVFLTEAVFPKKE</sequence>
<name>A0A085JJS9_9GAMM</name>
<evidence type="ECO:0000313" key="2">
    <source>
        <dbReference type="Proteomes" id="UP000028602"/>
    </source>
</evidence>
<comment type="caution">
    <text evidence="1">The sequence shown here is derived from an EMBL/GenBank/DDBJ whole genome shotgun (WGS) entry which is preliminary data.</text>
</comment>
<dbReference type="Proteomes" id="UP000028602">
    <property type="component" value="Unassembled WGS sequence"/>
</dbReference>
<proteinExistence type="predicted"/>